<dbReference type="Proteomes" id="UP000827813">
    <property type="component" value="Segment"/>
</dbReference>
<proteinExistence type="predicted"/>
<evidence type="ECO:0000313" key="1">
    <source>
        <dbReference type="EMBL" id="QWM90167.1"/>
    </source>
</evidence>
<dbReference type="GeneID" id="75691240"/>
<gene>
    <name evidence="1" type="primary">gp_23100</name>
</gene>
<dbReference type="RefSeq" id="YP_010359739.1">
    <property type="nucleotide sequence ID" value="NC_062776.1"/>
</dbReference>
<name>A0AAE7RWJ0_9CAUD</name>
<dbReference type="KEGG" id="vg:75691240"/>
<accession>A0AAE7RWJ0</accession>
<reference evidence="1 2" key="1">
    <citation type="submission" date="2021-04" db="EMBL/GenBank/DDBJ databases">
        <authorList>
            <person name="Shkoporov A.N."/>
            <person name="Stockdale S.R."/>
            <person name="Guerin E."/>
            <person name="Ross R.P."/>
            <person name="Hill C."/>
        </authorList>
    </citation>
    <scope>NUCLEOTIDE SEQUENCE [LARGE SCALE GENOMIC DNA]</scope>
    <source>
        <strain evidence="2">cr9_1</strain>
    </source>
</reference>
<keyword evidence="2" id="KW-1185">Reference proteome</keyword>
<dbReference type="EMBL" id="MZ130486">
    <property type="protein sequence ID" value="QWM90167.1"/>
    <property type="molecule type" value="Genomic_DNA"/>
</dbReference>
<evidence type="ECO:0000313" key="2">
    <source>
        <dbReference type="Proteomes" id="UP000827813"/>
    </source>
</evidence>
<sequence>MSVVPKLNLNKHPKDCDNLSLVDARNIKISHDESCITNENSIITNALIQTVIYNIYHSNFLIRGIIPINTGIVLFVQNYNKVEANINKLDIFVYNEKTIDKDENIYLAYSGLSYHGGKFTGTFTYNVENDLIIAFSEYDCDNNELVPLRTINLGNPDKAGSENNGDRKQVESKLSIVPEVKLPAISNVEYVKGNAYKGWYYLFIRYKINKTDYTQWYPIGYPIYIDTLNENQVIRYCFNRTLNIREAISQPDRPGANAKYYTNVTFPDEPWDGFGVGCSDYFSDTTDISNETFKIFIKNLDNNYNIFQIGSICASKSYTKCYKTFDINIKGITNYYIFDIKNCEEYSTQELISTYYNYYNVKNIINYKNRLYIANYKENIKDVADYTKNIKIDLRKQNFILNDEVVDNGIYMDLNNRLQFYIQNFSEIQLSTFLNIDSNQDVVISFETAQLGNIHYDNEGNLIENYNEIVDYIKDGELTKKDIKSRNTISITRKAGKCIICGVIDDWDTGGIKSDATRSTNGYFTILTWDEPDESGMSTYQYLIPSNLDTTFRGIYNIKIVDSDIEIKISRIESAILQGGEFINTQNSFNKRKLNSTLIPGEVYNFFIHFVDKYGNFTNGYKINNDNIIVAKNNLDNTSINLSDIIPVPIIYQDAEGDGQESKAFIAVTVNKSIKDTITDINNNRFTQVYTMYNESKLTLYDPRPVKENTKVKLLDNYNSFENTNLKWFEVLDTNVNNFNIFINDKNDRLFKCPTSNLYNSNYVLYSAKLTNVIIPNGYVGYFISYEKPEYIRRVTGLLTRIDFRNIDAGNGYTNNNESYTKIIRNSGNTSKSNNMLFFSSYFDIEDTLSLDYNILRIENDLFDYDDIKNDFVTDLIRQGKNPYDNIPNFYNFQQRNHVFNYMHDLNKVEILKEKSINTLYAMPNYKLSVGNSIQDNRVGVSTCLTIDDDYNLFNIYKADNSIYNKINLYKVSLLKSNTNIYTSNSKTLIKLTDIRYNFDDGYDYIDKGLDGHYTYRGTIIYNESGFNFNETDKIVKRIADNYPYYPSRDLDSKTKYNTYNLDIPFMCYLQHIEVSNIFNESKSFKNAPATQFFVMKQRSKNSGEDDSKYWPGCIVTPANSIDLFENRQGSADQFNPKTYSNYREDIKDIDIYNKTIRRSNVIQDESRENSWRKFSLEAYKNITENKGVITNLVGIGNLVLAHTEHSLFMFDLNNELKTIDQNIQLHQPDAFDVGYKEVFTSELGYGGLQDKRSAIVDQFGYIFYNNDDNNIYRFDNNQLAIISNDIVEWLIKAKPNNVRFANDIRNNRLLIKFDYDIFRKNEDYSTFTQKRNLVLSYNYKTQNFISTHSYYFRDAYNSKNRVYFINGFQSGNLVYDTIYNFTEAFNNYCTYANIYGYANAVEGFNNSCKLSFIINEGYDIVKFLEYITYKLYKVDESVRGDVPFPVKKLDTPYAGQMLRVYNDNVNTNDINITVDNESIDPNEHKNIFGNYKKPYWDLGNWNFSYLRDMIGNEGDQSAAVMSRLYGNYFIIEFEFLMQDRRIDFEFLSYKISKL</sequence>
<protein>
    <submittedName>
        <fullName evidence="1">Uncharacterized protein</fullName>
    </submittedName>
</protein>
<organism evidence="1 2">
    <name type="scientific">uncultured phage cr9_1</name>
    <dbReference type="NCBI Taxonomy" id="2986400"/>
    <lineage>
        <taxon>Viruses</taxon>
        <taxon>Duplodnaviria</taxon>
        <taxon>Heunggongvirae</taxon>
        <taxon>Uroviricota</taxon>
        <taxon>Caudoviricetes</taxon>
        <taxon>Crassvirales</taxon>
        <taxon>Intestiviridae</taxon>
        <taxon>Crudevirinae</taxon>
        <taxon>Dabirmavirus</taxon>
        <taxon>Dabirmavirus hominis</taxon>
    </lineage>
</organism>